<evidence type="ECO:0000256" key="6">
    <source>
        <dbReference type="SAM" id="MobiDB-lite"/>
    </source>
</evidence>
<evidence type="ECO:0000256" key="4">
    <source>
        <dbReference type="ARBA" id="ARBA00023136"/>
    </source>
</evidence>
<accession>A0A6A6PD17</accession>
<evidence type="ECO:0000256" key="3">
    <source>
        <dbReference type="ARBA" id="ARBA00022989"/>
    </source>
</evidence>
<keyword evidence="3 7" id="KW-1133">Transmembrane helix</keyword>
<name>A0A6A6PD17_9PEZI</name>
<dbReference type="GO" id="GO:0034992">
    <property type="term" value="C:microtubule organizing center attachment site"/>
    <property type="evidence" value="ECO:0007669"/>
    <property type="project" value="TreeGrafter"/>
</dbReference>
<gene>
    <name evidence="9" type="ORF">BDY21DRAFT_93081</name>
</gene>
<dbReference type="InterPro" id="IPR018617">
    <property type="entry name" value="Ima1_N"/>
</dbReference>
<evidence type="ECO:0000256" key="2">
    <source>
        <dbReference type="ARBA" id="ARBA00022692"/>
    </source>
</evidence>
<reference evidence="9" key="1">
    <citation type="journal article" date="2020" name="Stud. Mycol.">
        <title>101 Dothideomycetes genomes: a test case for predicting lifestyles and emergence of pathogens.</title>
        <authorList>
            <person name="Haridas S."/>
            <person name="Albert R."/>
            <person name="Binder M."/>
            <person name="Bloem J."/>
            <person name="Labutti K."/>
            <person name="Salamov A."/>
            <person name="Andreopoulos B."/>
            <person name="Baker S."/>
            <person name="Barry K."/>
            <person name="Bills G."/>
            <person name="Bluhm B."/>
            <person name="Cannon C."/>
            <person name="Castanera R."/>
            <person name="Culley D."/>
            <person name="Daum C."/>
            <person name="Ezra D."/>
            <person name="Gonzalez J."/>
            <person name="Henrissat B."/>
            <person name="Kuo A."/>
            <person name="Liang C."/>
            <person name="Lipzen A."/>
            <person name="Lutzoni F."/>
            <person name="Magnuson J."/>
            <person name="Mondo S."/>
            <person name="Nolan M."/>
            <person name="Ohm R."/>
            <person name="Pangilinan J."/>
            <person name="Park H.-J."/>
            <person name="Ramirez L."/>
            <person name="Alfaro M."/>
            <person name="Sun H."/>
            <person name="Tritt A."/>
            <person name="Yoshinaga Y."/>
            <person name="Zwiers L.-H."/>
            <person name="Turgeon B."/>
            <person name="Goodwin S."/>
            <person name="Spatafora J."/>
            <person name="Crous P."/>
            <person name="Grigoriev I."/>
        </authorList>
    </citation>
    <scope>NUCLEOTIDE SEQUENCE</scope>
    <source>
        <strain evidence="9">ATCC 16933</strain>
    </source>
</reference>
<protein>
    <submittedName>
        <fullName evidence="9">Ima1 N-terminal domain-containing protein</fullName>
    </submittedName>
</protein>
<keyword evidence="2 7" id="KW-0812">Transmembrane</keyword>
<dbReference type="GO" id="GO:0071765">
    <property type="term" value="P:nuclear inner membrane organization"/>
    <property type="evidence" value="ECO:0007669"/>
    <property type="project" value="InterPro"/>
</dbReference>
<feature type="region of interest" description="Disordered" evidence="6">
    <location>
        <begin position="41"/>
        <end position="60"/>
    </location>
</feature>
<evidence type="ECO:0000313" key="9">
    <source>
        <dbReference type="EMBL" id="KAF2461699.1"/>
    </source>
</evidence>
<dbReference type="InterPro" id="IPR042321">
    <property type="entry name" value="Ima1"/>
</dbReference>
<evidence type="ECO:0000259" key="8">
    <source>
        <dbReference type="Pfam" id="PF09779"/>
    </source>
</evidence>
<proteinExistence type="predicted"/>
<dbReference type="Pfam" id="PF09779">
    <property type="entry name" value="Ima1_N"/>
    <property type="match status" value="1"/>
</dbReference>
<keyword evidence="10" id="KW-1185">Reference proteome</keyword>
<dbReference type="GO" id="GO:0044732">
    <property type="term" value="C:mitotic spindle pole body"/>
    <property type="evidence" value="ECO:0007669"/>
    <property type="project" value="TreeGrafter"/>
</dbReference>
<dbReference type="EMBL" id="MU001671">
    <property type="protein sequence ID" value="KAF2461699.1"/>
    <property type="molecule type" value="Genomic_DNA"/>
</dbReference>
<dbReference type="PANTHER" id="PTHR28538:SF1">
    <property type="entry name" value="INTEGRAL INNER NUCLEAR MEMBRANE PROTEIN IMA1"/>
    <property type="match status" value="1"/>
</dbReference>
<evidence type="ECO:0000256" key="7">
    <source>
        <dbReference type="SAM" id="Phobius"/>
    </source>
</evidence>
<dbReference type="GO" id="GO:0005637">
    <property type="term" value="C:nuclear inner membrane"/>
    <property type="evidence" value="ECO:0007669"/>
    <property type="project" value="UniProtKB-SubCell"/>
</dbReference>
<dbReference type="GO" id="GO:0034506">
    <property type="term" value="C:chromosome, centromeric core domain"/>
    <property type="evidence" value="ECO:0007669"/>
    <property type="project" value="TreeGrafter"/>
</dbReference>
<keyword evidence="4 7" id="KW-0472">Membrane</keyword>
<feature type="transmembrane region" description="Helical" evidence="7">
    <location>
        <begin position="286"/>
        <end position="308"/>
    </location>
</feature>
<dbReference type="PANTHER" id="PTHR28538">
    <property type="entry name" value="INTEGRAL INNER NUCLEAR MEMBRANE PROTEIN IMA1"/>
    <property type="match status" value="1"/>
</dbReference>
<keyword evidence="5" id="KW-0539">Nucleus</keyword>
<sequence>MLLRSRRLTCFYCGRRSGQTFDGIVRQWRCGSCGAVNHLDESGQITEPPSPEVATDDTPPRTQTQYAYAVRRSLSPEFSSAAEDRFATTDPGTKTSHFSPSSHFCPTCLKNQHLLVNALSTYLPDDPSHPQYAEFEASIPTYRAQLEKRYPPVCARCAPEAERRIRDSAYFAKTDHLRRMMERSKRGVMPKAWERSDLWEWGWKAAVVILGGVMWWASLVMQALGNLAGMLLRAGDGDGLVPDDGADTKSFTTGSSCGTGTFGLAKCAISCGFQAAHSGSVESSCYSAALALQYFALILGILAIWWNVRLWEKLMPRGRSGRLGGLKNFFTLQLAILGARAGFWSLLGGEGVLEQGAWKSAERSGWWISEPAWRGAHAFMFVLCGVVSDLAIVESLKC</sequence>
<dbReference type="Proteomes" id="UP000799766">
    <property type="component" value="Unassembled WGS sequence"/>
</dbReference>
<organism evidence="9 10">
    <name type="scientific">Lineolata rhizophorae</name>
    <dbReference type="NCBI Taxonomy" id="578093"/>
    <lineage>
        <taxon>Eukaryota</taxon>
        <taxon>Fungi</taxon>
        <taxon>Dikarya</taxon>
        <taxon>Ascomycota</taxon>
        <taxon>Pezizomycotina</taxon>
        <taxon>Dothideomycetes</taxon>
        <taxon>Dothideomycetes incertae sedis</taxon>
        <taxon>Lineolatales</taxon>
        <taxon>Lineolataceae</taxon>
        <taxon>Lineolata</taxon>
    </lineage>
</organism>
<evidence type="ECO:0000256" key="5">
    <source>
        <dbReference type="ARBA" id="ARBA00023242"/>
    </source>
</evidence>
<dbReference type="AlphaFoldDB" id="A0A6A6PD17"/>
<comment type="subcellular location">
    <subcellularLocation>
        <location evidence="1">Nucleus inner membrane</location>
        <topology evidence="1">Multi-pass membrane protein</topology>
    </subcellularLocation>
</comment>
<feature type="domain" description="Ima1 N-terminal" evidence="8">
    <location>
        <begin position="8"/>
        <end position="160"/>
    </location>
</feature>
<evidence type="ECO:0000256" key="1">
    <source>
        <dbReference type="ARBA" id="ARBA00004473"/>
    </source>
</evidence>
<dbReference type="OrthoDB" id="5966927at2759"/>
<feature type="transmembrane region" description="Helical" evidence="7">
    <location>
        <begin position="201"/>
        <end position="224"/>
    </location>
</feature>
<evidence type="ECO:0000313" key="10">
    <source>
        <dbReference type="Proteomes" id="UP000799766"/>
    </source>
</evidence>